<dbReference type="GO" id="GO:0005739">
    <property type="term" value="C:mitochondrion"/>
    <property type="evidence" value="ECO:0007669"/>
    <property type="project" value="UniProtKB-SubCell"/>
</dbReference>
<comment type="pathway">
    <text evidence="3">Glycolipid biosynthesis; lipid IV(A) biosynthesis; lipid IV(A) from (3R)-3-hydroxytetradecanoyl-[acyl-carrier-protein] and UDP-N-acetyl-alpha-D-glucosamine: step 2/6.</text>
</comment>
<dbReference type="NCBIfam" id="TIGR00325">
    <property type="entry name" value="lpxC"/>
    <property type="match status" value="1"/>
</dbReference>
<dbReference type="InterPro" id="IPR004463">
    <property type="entry name" value="UDP-acyl_GlcNac_deAcase"/>
</dbReference>
<evidence type="ECO:0000256" key="2">
    <source>
        <dbReference type="ARBA" id="ARBA00004173"/>
    </source>
</evidence>
<dbReference type="GO" id="GO:0009245">
    <property type="term" value="P:lipid A biosynthetic process"/>
    <property type="evidence" value="ECO:0007669"/>
    <property type="project" value="UniProtKB-KW"/>
</dbReference>
<proteinExistence type="inferred from homology"/>
<dbReference type="EMBL" id="JAXIOK010000015">
    <property type="protein sequence ID" value="KAK4753845.1"/>
    <property type="molecule type" value="Genomic_DNA"/>
</dbReference>
<organism evidence="15 16">
    <name type="scientific">Trapa incisa</name>
    <dbReference type="NCBI Taxonomy" id="236973"/>
    <lineage>
        <taxon>Eukaryota</taxon>
        <taxon>Viridiplantae</taxon>
        <taxon>Streptophyta</taxon>
        <taxon>Embryophyta</taxon>
        <taxon>Tracheophyta</taxon>
        <taxon>Spermatophyta</taxon>
        <taxon>Magnoliopsida</taxon>
        <taxon>eudicotyledons</taxon>
        <taxon>Gunneridae</taxon>
        <taxon>Pentapetalae</taxon>
        <taxon>rosids</taxon>
        <taxon>malvids</taxon>
        <taxon>Myrtales</taxon>
        <taxon>Lythraceae</taxon>
        <taxon>Trapa</taxon>
    </lineage>
</organism>
<dbReference type="GO" id="GO:0016020">
    <property type="term" value="C:membrane"/>
    <property type="evidence" value="ECO:0007669"/>
    <property type="project" value="GOC"/>
</dbReference>
<evidence type="ECO:0000256" key="10">
    <source>
        <dbReference type="ARBA" id="ARBA00022833"/>
    </source>
</evidence>
<dbReference type="GO" id="GO:2001289">
    <property type="term" value="P:lipid X metabolic process"/>
    <property type="evidence" value="ECO:0007669"/>
    <property type="project" value="UniProtKB-ARBA"/>
</dbReference>
<evidence type="ECO:0000256" key="4">
    <source>
        <dbReference type="ARBA" id="ARBA00006170"/>
    </source>
</evidence>
<keyword evidence="7" id="KW-0441">Lipid A biosynthesis</keyword>
<dbReference type="HAMAP" id="MF_00388">
    <property type="entry name" value="LpxC"/>
    <property type="match status" value="1"/>
</dbReference>
<protein>
    <recommendedName>
        <fullName evidence="5">UDP-3-O-acyl-N-acetylglucosamine deacetylase</fullName>
        <ecNumber evidence="5">3.5.1.108</ecNumber>
    </recommendedName>
</protein>
<keyword evidence="6" id="KW-0444">Lipid biosynthesis</keyword>
<evidence type="ECO:0000256" key="5">
    <source>
        <dbReference type="ARBA" id="ARBA00012745"/>
    </source>
</evidence>
<evidence type="ECO:0000256" key="7">
    <source>
        <dbReference type="ARBA" id="ARBA00022556"/>
    </source>
</evidence>
<comment type="subcellular location">
    <subcellularLocation>
        <location evidence="2">Mitochondrion</location>
    </subcellularLocation>
</comment>
<keyword evidence="8" id="KW-0479">Metal-binding</keyword>
<comment type="caution">
    <text evidence="15">The sequence shown here is derived from an EMBL/GenBank/DDBJ whole genome shotgun (WGS) entry which is preliminary data.</text>
</comment>
<evidence type="ECO:0000256" key="8">
    <source>
        <dbReference type="ARBA" id="ARBA00022723"/>
    </source>
</evidence>
<keyword evidence="16" id="KW-1185">Reference proteome</keyword>
<dbReference type="InterPro" id="IPR020568">
    <property type="entry name" value="Ribosomal_Su5_D2-typ_SF"/>
</dbReference>
<evidence type="ECO:0000256" key="11">
    <source>
        <dbReference type="ARBA" id="ARBA00023098"/>
    </source>
</evidence>
<dbReference type="EC" id="3.5.1.108" evidence="5"/>
<dbReference type="GO" id="GO:0046872">
    <property type="term" value="F:metal ion binding"/>
    <property type="evidence" value="ECO:0007669"/>
    <property type="project" value="UniProtKB-KW"/>
</dbReference>
<name>A0AAN7PYD5_9MYRT</name>
<evidence type="ECO:0000256" key="3">
    <source>
        <dbReference type="ARBA" id="ARBA00005002"/>
    </source>
</evidence>
<evidence type="ECO:0000256" key="6">
    <source>
        <dbReference type="ARBA" id="ARBA00022516"/>
    </source>
</evidence>
<comment type="cofactor">
    <cofactor evidence="1">
        <name>Zn(2+)</name>
        <dbReference type="ChEBI" id="CHEBI:29105"/>
    </cofactor>
</comment>
<keyword evidence="11" id="KW-0443">Lipid metabolism</keyword>
<evidence type="ECO:0000256" key="12">
    <source>
        <dbReference type="ARBA" id="ARBA00023128"/>
    </source>
</evidence>
<gene>
    <name evidence="15" type="ORF">SAY87_001949</name>
</gene>
<evidence type="ECO:0000256" key="14">
    <source>
        <dbReference type="ARBA" id="ARBA00024987"/>
    </source>
</evidence>
<dbReference type="Pfam" id="PF03331">
    <property type="entry name" value="LpxC"/>
    <property type="match status" value="1"/>
</dbReference>
<dbReference type="SUPFAM" id="SSF54211">
    <property type="entry name" value="Ribosomal protein S5 domain 2-like"/>
    <property type="match status" value="2"/>
</dbReference>
<dbReference type="AlphaFoldDB" id="A0AAN7PYD5"/>
<evidence type="ECO:0000256" key="9">
    <source>
        <dbReference type="ARBA" id="ARBA00022801"/>
    </source>
</evidence>
<comment type="similarity">
    <text evidence="4">Belongs to the LpxC family.</text>
</comment>
<dbReference type="InterPro" id="IPR015870">
    <property type="entry name" value="UDP-acyl_N-AcGlcN_deAcase_N"/>
</dbReference>
<keyword evidence="12" id="KW-0496">Mitochondrion</keyword>
<dbReference type="Gene3D" id="3.30.1700.10">
    <property type="entry name" value="lpxc deacetylase, domain 2"/>
    <property type="match status" value="1"/>
</dbReference>
<sequence length="315" mass="34704">MKTCFGASKSASPISWRSTGKLQRTLACCIERSGVGLHSGKVSKVRIWPHLAGEGRWFDLHSNRIPASIDFVEKSPLCTTLLKNGLRIRTIEHLLSALEANGVDNCRIQIENLDGEEEDVEVPILDGSAMEWVKAIEEVGLEVAKDTHGNDYKKVAPYLNEPVHLSRNDSSMIAFPSSNIRISVGIDFPQVPVIGCQWFSSSLGDDSVYNKQIAPARTFCIYEEVEKMQKAGLIKGGSYNNALVGSRSRGWMNPPLRFEEEPARHKALDLIGDLSLFARSGSQGLPVAHIVAYKSGHGLHGDFGRYLRSLLSEES</sequence>
<keyword evidence="10" id="KW-0862">Zinc</keyword>
<comment type="catalytic activity">
    <reaction evidence="13">
        <text>a UDP-3-O-[(3R)-3-hydroxyacyl]-N-acetyl-alpha-D-glucosamine + H2O = a UDP-3-O-[(3R)-3-hydroxyacyl]-alpha-D-glucosamine + acetate</text>
        <dbReference type="Rhea" id="RHEA:67816"/>
        <dbReference type="ChEBI" id="CHEBI:15377"/>
        <dbReference type="ChEBI" id="CHEBI:30089"/>
        <dbReference type="ChEBI" id="CHEBI:137740"/>
        <dbReference type="ChEBI" id="CHEBI:173225"/>
        <dbReference type="EC" id="3.5.1.108"/>
    </reaction>
</comment>
<keyword evidence="9" id="KW-0378">Hydrolase</keyword>
<evidence type="ECO:0000313" key="15">
    <source>
        <dbReference type="EMBL" id="KAK4753845.1"/>
    </source>
</evidence>
<dbReference type="PANTHER" id="PTHR33694">
    <property type="entry name" value="UDP-3-O-ACYL-N-ACETYLGLUCOSAMINE DEACETYLASE 1, MITOCHONDRIAL-RELATED"/>
    <property type="match status" value="1"/>
</dbReference>
<dbReference type="Gene3D" id="3.30.230.20">
    <property type="entry name" value="lpxc deacetylase, domain 1"/>
    <property type="match status" value="1"/>
</dbReference>
<dbReference type="Proteomes" id="UP001345219">
    <property type="component" value="Chromosome 2"/>
</dbReference>
<reference evidence="15 16" key="1">
    <citation type="journal article" date="2023" name="Hortic Res">
        <title>Pangenome of water caltrop reveals structural variations and asymmetric subgenome divergence after allopolyploidization.</title>
        <authorList>
            <person name="Zhang X."/>
            <person name="Chen Y."/>
            <person name="Wang L."/>
            <person name="Yuan Y."/>
            <person name="Fang M."/>
            <person name="Shi L."/>
            <person name="Lu R."/>
            <person name="Comes H.P."/>
            <person name="Ma Y."/>
            <person name="Chen Y."/>
            <person name="Huang G."/>
            <person name="Zhou Y."/>
            <person name="Zheng Z."/>
            <person name="Qiu Y."/>
        </authorList>
    </citation>
    <scope>NUCLEOTIDE SEQUENCE [LARGE SCALE GENOMIC DNA]</scope>
    <source>
        <tissue evidence="15">Roots</tissue>
    </source>
</reference>
<dbReference type="PANTHER" id="PTHR33694:SF1">
    <property type="entry name" value="UDP-3-O-ACYL-N-ACETYLGLUCOSAMINE DEACETYLASE 1, MITOCHONDRIAL-RELATED"/>
    <property type="match status" value="1"/>
</dbReference>
<evidence type="ECO:0000313" key="16">
    <source>
        <dbReference type="Proteomes" id="UP001345219"/>
    </source>
</evidence>
<comment type="function">
    <text evidence="14">Involved in the biosynthesis of lipid A, a phosphorylated glycolipid that in bacteria anchors the lipopolysaccharide to the outer membrane of the cell. Lipid A-like molecules in plants may serve as structural components of the outer membranes of mitochondria and/or chloroplasts, or may be involved in signal transduction or plant defense responses.</text>
</comment>
<evidence type="ECO:0000256" key="13">
    <source>
        <dbReference type="ARBA" id="ARBA00024535"/>
    </source>
</evidence>
<accession>A0AAN7PYD5</accession>
<dbReference type="GO" id="GO:0103117">
    <property type="term" value="F:UDP-3-O-acyl-N-acetylglucosamine deacetylase activity"/>
    <property type="evidence" value="ECO:0007669"/>
    <property type="project" value="UniProtKB-EC"/>
</dbReference>
<evidence type="ECO:0000256" key="1">
    <source>
        <dbReference type="ARBA" id="ARBA00001947"/>
    </source>
</evidence>
<dbReference type="InterPro" id="IPR011334">
    <property type="entry name" value="UDP-acyl_GlcNac_deAcase_C"/>
</dbReference>